<keyword evidence="1" id="KW-0812">Transmembrane</keyword>
<evidence type="ECO:0000313" key="3">
    <source>
        <dbReference type="Proteomes" id="UP000593562"/>
    </source>
</evidence>
<organism evidence="2 3">
    <name type="scientific">Tripterygium wilfordii</name>
    <name type="common">Thunder God vine</name>
    <dbReference type="NCBI Taxonomy" id="458696"/>
    <lineage>
        <taxon>Eukaryota</taxon>
        <taxon>Viridiplantae</taxon>
        <taxon>Streptophyta</taxon>
        <taxon>Embryophyta</taxon>
        <taxon>Tracheophyta</taxon>
        <taxon>Spermatophyta</taxon>
        <taxon>Magnoliopsida</taxon>
        <taxon>eudicotyledons</taxon>
        <taxon>Gunneridae</taxon>
        <taxon>Pentapetalae</taxon>
        <taxon>rosids</taxon>
        <taxon>fabids</taxon>
        <taxon>Celastrales</taxon>
        <taxon>Celastraceae</taxon>
        <taxon>Tripterygium</taxon>
    </lineage>
</organism>
<evidence type="ECO:0000256" key="1">
    <source>
        <dbReference type="SAM" id="Phobius"/>
    </source>
</evidence>
<keyword evidence="1" id="KW-0472">Membrane</keyword>
<protein>
    <submittedName>
        <fullName evidence="2">Uncharacterized protein</fullName>
    </submittedName>
</protein>
<feature type="transmembrane region" description="Helical" evidence="1">
    <location>
        <begin position="35"/>
        <end position="57"/>
    </location>
</feature>
<keyword evidence="3" id="KW-1185">Reference proteome</keyword>
<reference evidence="2 3" key="1">
    <citation type="journal article" date="2020" name="Nat. Commun.">
        <title>Genome of Tripterygium wilfordii and identification of cytochrome P450 involved in triptolide biosynthesis.</title>
        <authorList>
            <person name="Tu L."/>
            <person name="Su P."/>
            <person name="Zhang Z."/>
            <person name="Gao L."/>
            <person name="Wang J."/>
            <person name="Hu T."/>
            <person name="Zhou J."/>
            <person name="Zhang Y."/>
            <person name="Zhao Y."/>
            <person name="Liu Y."/>
            <person name="Song Y."/>
            <person name="Tong Y."/>
            <person name="Lu Y."/>
            <person name="Yang J."/>
            <person name="Xu C."/>
            <person name="Jia M."/>
            <person name="Peters R.J."/>
            <person name="Huang L."/>
            <person name="Gao W."/>
        </authorList>
    </citation>
    <scope>NUCLEOTIDE SEQUENCE [LARGE SCALE GENOMIC DNA]</scope>
    <source>
        <strain evidence="3">cv. XIE 37</strain>
        <tissue evidence="2">Leaf</tissue>
    </source>
</reference>
<comment type="caution">
    <text evidence="2">The sequence shown here is derived from an EMBL/GenBank/DDBJ whole genome shotgun (WGS) entry which is preliminary data.</text>
</comment>
<sequence>MHIWLKMELQLDSFLLYAKVLKSLGNGVCTDRDNALSWMVGFLLFSSNQLMVLYMHICNPDHFEVTLIHVIQAGHATAAIATCLICLVVIYVNSYKKGSGFALSLLN</sequence>
<name>A0A7J7CV73_TRIWF</name>
<dbReference type="AlphaFoldDB" id="A0A7J7CV73"/>
<gene>
    <name evidence="2" type="ORF">HS088_TW13G00856</name>
</gene>
<evidence type="ECO:0000313" key="2">
    <source>
        <dbReference type="EMBL" id="KAF5737963.1"/>
    </source>
</evidence>
<dbReference type="Proteomes" id="UP000593562">
    <property type="component" value="Unassembled WGS sequence"/>
</dbReference>
<dbReference type="EMBL" id="JAAARO010000013">
    <property type="protein sequence ID" value="KAF5737963.1"/>
    <property type="molecule type" value="Genomic_DNA"/>
</dbReference>
<accession>A0A7J7CV73</accession>
<proteinExistence type="predicted"/>
<dbReference type="InParanoid" id="A0A7J7CV73"/>
<keyword evidence="1" id="KW-1133">Transmembrane helix</keyword>
<feature type="transmembrane region" description="Helical" evidence="1">
    <location>
        <begin position="69"/>
        <end position="92"/>
    </location>
</feature>